<accession>A0A399CVW0</accession>
<protein>
    <recommendedName>
        <fullName evidence="3">Lipocalin-like domain-containing protein</fullName>
    </recommendedName>
</protein>
<evidence type="ECO:0000313" key="1">
    <source>
        <dbReference type="EMBL" id="RIH62742.1"/>
    </source>
</evidence>
<dbReference type="OrthoDB" id="9897107at2"/>
<keyword evidence="2" id="KW-1185">Reference proteome</keyword>
<proteinExistence type="predicted"/>
<gene>
    <name evidence="1" type="ORF">D1164_23370</name>
</gene>
<dbReference type="Proteomes" id="UP000266441">
    <property type="component" value="Unassembled WGS sequence"/>
</dbReference>
<comment type="caution">
    <text evidence="1">The sequence shown here is derived from an EMBL/GenBank/DDBJ whole genome shotgun (WGS) entry which is preliminary data.</text>
</comment>
<organism evidence="1 2">
    <name type="scientific">Mariniphaga sediminis</name>
    <dbReference type="NCBI Taxonomy" id="1628158"/>
    <lineage>
        <taxon>Bacteria</taxon>
        <taxon>Pseudomonadati</taxon>
        <taxon>Bacteroidota</taxon>
        <taxon>Bacteroidia</taxon>
        <taxon>Marinilabiliales</taxon>
        <taxon>Prolixibacteraceae</taxon>
        <taxon>Mariniphaga</taxon>
    </lineage>
</organism>
<dbReference type="AlphaFoldDB" id="A0A399CVW0"/>
<dbReference type="RefSeq" id="WP_119352324.1">
    <property type="nucleotide sequence ID" value="NZ_QWET01000044.1"/>
</dbReference>
<dbReference type="EMBL" id="QWET01000044">
    <property type="protein sequence ID" value="RIH62742.1"/>
    <property type="molecule type" value="Genomic_DNA"/>
</dbReference>
<reference evidence="1 2" key="1">
    <citation type="journal article" date="2015" name="Int. J. Syst. Evol. Microbiol.">
        <title>Mariniphaga sediminis sp. nov., isolated from coastal sediment.</title>
        <authorList>
            <person name="Wang F.Q."/>
            <person name="Shen Q.Y."/>
            <person name="Chen G.J."/>
            <person name="Du Z.J."/>
        </authorList>
    </citation>
    <scope>NUCLEOTIDE SEQUENCE [LARGE SCALE GENOMIC DNA]</scope>
    <source>
        <strain evidence="1 2">SY21</strain>
    </source>
</reference>
<evidence type="ECO:0000313" key="2">
    <source>
        <dbReference type="Proteomes" id="UP000266441"/>
    </source>
</evidence>
<dbReference type="PROSITE" id="PS51257">
    <property type="entry name" value="PROKAR_LIPOPROTEIN"/>
    <property type="match status" value="1"/>
</dbReference>
<name>A0A399CVW0_9BACT</name>
<evidence type="ECO:0008006" key="3">
    <source>
        <dbReference type="Google" id="ProtNLM"/>
    </source>
</evidence>
<sequence>MMLTKYIQLIFLLFLFSCQNDKDISNKKEWISTYRDSWSDPGIYLDLSDNDTLFFTKYFEFNKLRSYKYFIDSANNLILDDTTVYGQIIKYTDDILLITDSAQTNSFIPIKNSQTKKDTSEIEKILLTNNWLVKERNDSIRLEFKEKPYYYNTSRLKMYYRIDESKGNESFDVEWWTIEKYNNSLFIILSYFQLDYQIYQVISISDSKIVTETCWNDSIENVEFIKLKKLSKNKYQKLRDNLVGTWEMIDFEEPVSDSISEAPEKEITLNSFKRNRPFIEKDSVPSILDKYYQKKTINYTFSENGECSMNTDKTNLRKANWKLSNDGKYIQTEDGWMRSMKIVSITDSILITEKHEIIEYPYKNGWTDKYIREKFKKITVPNKL</sequence>